<evidence type="ECO:0000313" key="2">
    <source>
        <dbReference type="Proteomes" id="UP000007993"/>
    </source>
</evidence>
<dbReference type="PATRIC" id="fig|993517.3.peg.1555"/>
<comment type="caution">
    <text evidence="1">The sequence shown here is derived from an EMBL/GenBank/DDBJ whole genome shotgun (WGS) entry which is preliminary data.</text>
</comment>
<name>K5CH10_RHOBT</name>
<evidence type="ECO:0000313" key="1">
    <source>
        <dbReference type="EMBL" id="EKK03275.1"/>
    </source>
</evidence>
<accession>K5CH10</accession>
<proteinExistence type="predicted"/>
<dbReference type="EMBL" id="AMCW01000033">
    <property type="protein sequence ID" value="EKK03275.1"/>
    <property type="molecule type" value="Genomic_DNA"/>
</dbReference>
<dbReference type="AlphaFoldDB" id="K5CH10"/>
<gene>
    <name evidence="1" type="ORF">RBSH_01424</name>
</gene>
<protein>
    <submittedName>
        <fullName evidence="1">Uncharacterized protein</fullName>
    </submittedName>
</protein>
<reference evidence="1 2" key="1">
    <citation type="journal article" date="2013" name="Mar. Genomics">
        <title>Expression of sulfatases in Rhodopirellula baltica and the diversity of sulfatases in the genus Rhodopirellula.</title>
        <authorList>
            <person name="Wegner C.E."/>
            <person name="Richter-Heitmann T."/>
            <person name="Klindworth A."/>
            <person name="Klockow C."/>
            <person name="Richter M."/>
            <person name="Achstetter T."/>
            <person name="Glockner F.O."/>
            <person name="Harder J."/>
        </authorList>
    </citation>
    <scope>NUCLEOTIDE SEQUENCE [LARGE SCALE GENOMIC DNA]</scope>
    <source>
        <strain evidence="1 2">SH28</strain>
    </source>
</reference>
<sequence length="49" mass="5559">MWAIDQSDRQSLTYPPDLCAGSELLRHAHSGWHRVIAPVYTEIVHGKTD</sequence>
<dbReference type="Proteomes" id="UP000007993">
    <property type="component" value="Unassembled WGS sequence"/>
</dbReference>
<organism evidence="1 2">
    <name type="scientific">Rhodopirellula baltica SH28</name>
    <dbReference type="NCBI Taxonomy" id="993517"/>
    <lineage>
        <taxon>Bacteria</taxon>
        <taxon>Pseudomonadati</taxon>
        <taxon>Planctomycetota</taxon>
        <taxon>Planctomycetia</taxon>
        <taxon>Pirellulales</taxon>
        <taxon>Pirellulaceae</taxon>
        <taxon>Rhodopirellula</taxon>
    </lineage>
</organism>